<accession>A0A1Y2GYF8</accession>
<evidence type="ECO:0000313" key="2">
    <source>
        <dbReference type="EMBL" id="ORZ27338.1"/>
    </source>
</evidence>
<protein>
    <submittedName>
        <fullName evidence="2">Uncharacterized protein</fullName>
    </submittedName>
</protein>
<feature type="compositionally biased region" description="Acidic residues" evidence="1">
    <location>
        <begin position="203"/>
        <end position="222"/>
    </location>
</feature>
<dbReference type="InParanoid" id="A0A1Y2GYF8"/>
<comment type="caution">
    <text evidence="2">The sequence shown here is derived from an EMBL/GenBank/DDBJ whole genome shotgun (WGS) entry which is preliminary data.</text>
</comment>
<evidence type="ECO:0000256" key="1">
    <source>
        <dbReference type="SAM" id="MobiDB-lite"/>
    </source>
</evidence>
<reference evidence="2 3" key="1">
    <citation type="submission" date="2016-07" db="EMBL/GenBank/DDBJ databases">
        <title>Pervasive Adenine N6-methylation of Active Genes in Fungi.</title>
        <authorList>
            <consortium name="DOE Joint Genome Institute"/>
            <person name="Mondo S.J."/>
            <person name="Dannebaum R.O."/>
            <person name="Kuo R.C."/>
            <person name="Labutti K."/>
            <person name="Haridas S."/>
            <person name="Kuo A."/>
            <person name="Salamov A."/>
            <person name="Ahrendt S.R."/>
            <person name="Lipzen A."/>
            <person name="Sullivan W."/>
            <person name="Andreopoulos W.B."/>
            <person name="Clum A."/>
            <person name="Lindquist E."/>
            <person name="Daum C."/>
            <person name="Ramamoorthy G.K."/>
            <person name="Gryganskyi A."/>
            <person name="Culley D."/>
            <person name="Magnuson J.K."/>
            <person name="James T.Y."/>
            <person name="O'Malley M.A."/>
            <person name="Stajich J.E."/>
            <person name="Spatafora J.W."/>
            <person name="Visel A."/>
            <person name="Grigoriev I.V."/>
        </authorList>
    </citation>
    <scope>NUCLEOTIDE SEQUENCE [LARGE SCALE GENOMIC DNA]</scope>
    <source>
        <strain evidence="2 3">NRRL 3116</strain>
    </source>
</reference>
<dbReference type="PANTHER" id="PTHR31366">
    <property type="entry name" value="UPF0739 PROTEIN C1ORF74"/>
    <property type="match status" value="1"/>
</dbReference>
<evidence type="ECO:0000313" key="3">
    <source>
        <dbReference type="Proteomes" id="UP000193648"/>
    </source>
</evidence>
<feature type="region of interest" description="Disordered" evidence="1">
    <location>
        <begin position="193"/>
        <end position="224"/>
    </location>
</feature>
<dbReference type="OrthoDB" id="2395010at2759"/>
<dbReference type="AlphaFoldDB" id="A0A1Y2GYF8"/>
<dbReference type="RefSeq" id="XP_021885065.1">
    <property type="nucleotide sequence ID" value="XM_022022943.1"/>
</dbReference>
<sequence length="420" mass="46785">MDGSYFEDALGTVRLVLKKRINHAAQISLANDIICIAAGLRSASLVDQLFLNENDIERFQSLFHHSARFNELDLLSIGEDHVFIIHRQLLLQDIHDYLTGSPKGLQRVFVNVDHHLSQPEIMPCNRYRALEDYVRDVLLPEIERRIKSWDQAEQSYQPLIVPNKLSLVTLTGWLLSYPVNYVLPGLGRRYSSGAGRRVGTADSDSDSEEFNDDGAEDEDEDQDNGRNALANQVLVVTRVNLQPNPEVEGLSHHCLLSFSYPSELAERFVDRSSPTPPSPLSPEVEKDEYQFESSSESLPTPSPSSSSFSMSSATSTTTTAATTASSTSVEEKEGEGSNAQEENEDEPSSSSSSCSSSMPLSRSLCSDTFDHNRPLPFRNPDIYAAGRSFLTQLHNRFQKQNIWKSWEVGQQSVVLPVVAM</sequence>
<dbReference type="Pfam" id="PF14953">
    <property type="entry name" value="DUF4504"/>
    <property type="match status" value="1"/>
</dbReference>
<name>A0A1Y2GYF8_9FUNG</name>
<feature type="compositionally biased region" description="Low complexity" evidence="1">
    <location>
        <begin position="293"/>
        <end position="328"/>
    </location>
</feature>
<dbReference type="Proteomes" id="UP000193648">
    <property type="component" value="Unassembled WGS sequence"/>
</dbReference>
<proteinExistence type="predicted"/>
<feature type="compositionally biased region" description="Low complexity" evidence="1">
    <location>
        <begin position="348"/>
        <end position="359"/>
    </location>
</feature>
<gene>
    <name evidence="2" type="ORF">BCR41DRAFT_346673</name>
</gene>
<dbReference type="GeneID" id="33564787"/>
<organism evidence="2 3">
    <name type="scientific">Lobosporangium transversale</name>
    <dbReference type="NCBI Taxonomy" id="64571"/>
    <lineage>
        <taxon>Eukaryota</taxon>
        <taxon>Fungi</taxon>
        <taxon>Fungi incertae sedis</taxon>
        <taxon>Mucoromycota</taxon>
        <taxon>Mortierellomycotina</taxon>
        <taxon>Mortierellomycetes</taxon>
        <taxon>Mortierellales</taxon>
        <taxon>Mortierellaceae</taxon>
        <taxon>Lobosporangium</taxon>
    </lineage>
</organism>
<dbReference type="InterPro" id="IPR027850">
    <property type="entry name" value="DUF4504"/>
</dbReference>
<feature type="region of interest" description="Disordered" evidence="1">
    <location>
        <begin position="268"/>
        <end position="359"/>
    </location>
</feature>
<dbReference type="EMBL" id="MCFF01000004">
    <property type="protein sequence ID" value="ORZ27338.1"/>
    <property type="molecule type" value="Genomic_DNA"/>
</dbReference>
<dbReference type="PANTHER" id="PTHR31366:SF2">
    <property type="entry name" value="UPF0739 PROTEIN C1ORF74"/>
    <property type="match status" value="1"/>
</dbReference>
<keyword evidence="3" id="KW-1185">Reference proteome</keyword>